<protein>
    <submittedName>
        <fullName evidence="2">Nuclear transport factor 2 family protein</fullName>
    </submittedName>
</protein>
<gene>
    <name evidence="2" type="ORF">D7X96_06700</name>
</gene>
<organism evidence="2 3">
    <name type="scientific">Corallococcus interemptor</name>
    <dbReference type="NCBI Taxonomy" id="2316720"/>
    <lineage>
        <taxon>Bacteria</taxon>
        <taxon>Pseudomonadati</taxon>
        <taxon>Myxococcota</taxon>
        <taxon>Myxococcia</taxon>
        <taxon>Myxococcales</taxon>
        <taxon>Cystobacterineae</taxon>
        <taxon>Myxococcaceae</taxon>
        <taxon>Corallococcus</taxon>
    </lineage>
</organism>
<sequence>MTMHPSVRAYFDADSATPLHAFAPDAVVEDEGHRHVGHAAIDEWWRDSQEKYQAVAQPIEVNAKGDACEVRARVTGQFPGSPITLTFAFRMKGDRIAALSIGA</sequence>
<dbReference type="EMBL" id="RAWM01000011">
    <property type="protein sequence ID" value="RKH72028.1"/>
    <property type="molecule type" value="Genomic_DNA"/>
</dbReference>
<comment type="caution">
    <text evidence="2">The sequence shown here is derived from an EMBL/GenBank/DDBJ whole genome shotgun (WGS) entry which is preliminary data.</text>
</comment>
<evidence type="ECO:0000313" key="2">
    <source>
        <dbReference type="EMBL" id="RKH72028.1"/>
    </source>
</evidence>
<name>A0A3A8QWB7_9BACT</name>
<proteinExistence type="predicted"/>
<dbReference type="AlphaFoldDB" id="A0A3A8QWB7"/>
<accession>A0A3A8QWB7</accession>
<dbReference type="InterPro" id="IPR037401">
    <property type="entry name" value="SnoaL-like"/>
</dbReference>
<dbReference type="InterPro" id="IPR032710">
    <property type="entry name" value="NTF2-like_dom_sf"/>
</dbReference>
<feature type="domain" description="SnoaL-like" evidence="1">
    <location>
        <begin position="12"/>
        <end position="97"/>
    </location>
</feature>
<dbReference type="OrthoDB" id="8684708at2"/>
<evidence type="ECO:0000313" key="3">
    <source>
        <dbReference type="Proteomes" id="UP000282656"/>
    </source>
</evidence>
<dbReference type="SUPFAM" id="SSF54427">
    <property type="entry name" value="NTF2-like"/>
    <property type="match status" value="1"/>
</dbReference>
<reference evidence="3" key="1">
    <citation type="submission" date="2018-09" db="EMBL/GenBank/DDBJ databases">
        <authorList>
            <person name="Livingstone P.G."/>
            <person name="Whitworth D.E."/>
        </authorList>
    </citation>
    <scope>NUCLEOTIDE SEQUENCE [LARGE SCALE GENOMIC DNA]</scope>
    <source>
        <strain evidence="3">AB047A</strain>
    </source>
</reference>
<keyword evidence="3" id="KW-1185">Reference proteome</keyword>
<dbReference type="Gene3D" id="3.10.450.50">
    <property type="match status" value="1"/>
</dbReference>
<evidence type="ECO:0000259" key="1">
    <source>
        <dbReference type="Pfam" id="PF12680"/>
    </source>
</evidence>
<dbReference type="Pfam" id="PF12680">
    <property type="entry name" value="SnoaL_2"/>
    <property type="match status" value="1"/>
</dbReference>
<dbReference type="Proteomes" id="UP000282656">
    <property type="component" value="Unassembled WGS sequence"/>
</dbReference>